<dbReference type="InterPro" id="IPR016181">
    <property type="entry name" value="Acyl_CoA_acyltransferase"/>
</dbReference>
<reference evidence="2" key="1">
    <citation type="journal article" date="2014" name="Int. J. Syst. Evol. Microbiol.">
        <title>Complete genome sequence of Corynebacterium casei LMG S-19264T (=DSM 44701T), isolated from a smear-ripened cheese.</title>
        <authorList>
            <consortium name="US DOE Joint Genome Institute (JGI-PGF)"/>
            <person name="Walter F."/>
            <person name="Albersmeier A."/>
            <person name="Kalinowski J."/>
            <person name="Ruckert C."/>
        </authorList>
    </citation>
    <scope>NUCLEOTIDE SEQUENCE</scope>
    <source>
        <strain evidence="2">JCM 30804</strain>
    </source>
</reference>
<dbReference type="SUPFAM" id="SSF55729">
    <property type="entry name" value="Acyl-CoA N-acyltransferases (Nat)"/>
    <property type="match status" value="1"/>
</dbReference>
<dbReference type="Gene3D" id="3.40.630.30">
    <property type="match status" value="1"/>
</dbReference>
<accession>A0A917JW08</accession>
<dbReference type="PANTHER" id="PTHR43792">
    <property type="entry name" value="GNAT FAMILY, PUTATIVE (AFU_ORTHOLOGUE AFUA_3G00765)-RELATED-RELATED"/>
    <property type="match status" value="1"/>
</dbReference>
<dbReference type="EMBL" id="BMPZ01000008">
    <property type="protein sequence ID" value="GGI87739.1"/>
    <property type="molecule type" value="Genomic_DNA"/>
</dbReference>
<keyword evidence="3" id="KW-1185">Reference proteome</keyword>
<evidence type="ECO:0000313" key="3">
    <source>
        <dbReference type="Proteomes" id="UP000613743"/>
    </source>
</evidence>
<dbReference type="InterPro" id="IPR051531">
    <property type="entry name" value="N-acetyltransferase"/>
</dbReference>
<sequence length="176" mass="20055">MSKVIIETSRLIIREFNLDDLEAVFEFSINEDVTRYTGDAGAIKTREDAKGVIESIWLAEYKKYGYARWALQHKQSGKVIGFCGFKNDDRIQATDLGYRMLPEFWGQGLATEACTACLQYAKQHMALDRILGEVVVQNTNSANVLEKLGFKFVSEYPDLGVTIKRYELWLRQLPSG</sequence>
<dbReference type="GO" id="GO:0016747">
    <property type="term" value="F:acyltransferase activity, transferring groups other than amino-acyl groups"/>
    <property type="evidence" value="ECO:0007669"/>
    <property type="project" value="InterPro"/>
</dbReference>
<comment type="caution">
    <text evidence="2">The sequence shown here is derived from an EMBL/GenBank/DDBJ whole genome shotgun (WGS) entry which is preliminary data.</text>
</comment>
<dbReference type="InterPro" id="IPR000182">
    <property type="entry name" value="GNAT_dom"/>
</dbReference>
<dbReference type="CDD" id="cd04301">
    <property type="entry name" value="NAT_SF"/>
    <property type="match status" value="1"/>
</dbReference>
<evidence type="ECO:0000259" key="1">
    <source>
        <dbReference type="PROSITE" id="PS51186"/>
    </source>
</evidence>
<organism evidence="2 3">
    <name type="scientific">Shewanella gelidii</name>
    <dbReference type="NCBI Taxonomy" id="1642821"/>
    <lineage>
        <taxon>Bacteria</taxon>
        <taxon>Pseudomonadati</taxon>
        <taxon>Pseudomonadota</taxon>
        <taxon>Gammaproteobacteria</taxon>
        <taxon>Alteromonadales</taxon>
        <taxon>Shewanellaceae</taxon>
        <taxon>Shewanella</taxon>
    </lineage>
</organism>
<gene>
    <name evidence="2" type="ORF">GCM10009332_26360</name>
</gene>
<dbReference type="Pfam" id="PF13302">
    <property type="entry name" value="Acetyltransf_3"/>
    <property type="match status" value="1"/>
</dbReference>
<dbReference type="AlphaFoldDB" id="A0A917JW08"/>
<reference evidence="2" key="2">
    <citation type="submission" date="2020-09" db="EMBL/GenBank/DDBJ databases">
        <authorList>
            <person name="Sun Q."/>
            <person name="Ohkuma M."/>
        </authorList>
    </citation>
    <scope>NUCLEOTIDE SEQUENCE</scope>
    <source>
        <strain evidence="2">JCM 30804</strain>
    </source>
</reference>
<protein>
    <recommendedName>
        <fullName evidence="1">N-acetyltransferase domain-containing protein</fullName>
    </recommendedName>
</protein>
<dbReference type="Proteomes" id="UP000613743">
    <property type="component" value="Unassembled WGS sequence"/>
</dbReference>
<name>A0A917JW08_9GAMM</name>
<evidence type="ECO:0000313" key="2">
    <source>
        <dbReference type="EMBL" id="GGI87739.1"/>
    </source>
</evidence>
<dbReference type="RefSeq" id="WP_188921679.1">
    <property type="nucleotide sequence ID" value="NZ_BMPZ01000008.1"/>
</dbReference>
<feature type="domain" description="N-acetyltransferase" evidence="1">
    <location>
        <begin position="11"/>
        <end position="175"/>
    </location>
</feature>
<dbReference type="PANTHER" id="PTHR43792:SF1">
    <property type="entry name" value="N-ACETYLTRANSFERASE DOMAIN-CONTAINING PROTEIN"/>
    <property type="match status" value="1"/>
</dbReference>
<dbReference type="PROSITE" id="PS51186">
    <property type="entry name" value="GNAT"/>
    <property type="match status" value="1"/>
</dbReference>
<proteinExistence type="predicted"/>